<feature type="transmembrane region" description="Helical" evidence="6">
    <location>
        <begin position="345"/>
        <end position="366"/>
    </location>
</feature>
<name>A0A7C9MZJ4_9RHOB</name>
<comment type="subcellular location">
    <subcellularLocation>
        <location evidence="1">Cell membrane</location>
        <topology evidence="1">Multi-pass membrane protein</topology>
    </subcellularLocation>
</comment>
<evidence type="ECO:0000256" key="3">
    <source>
        <dbReference type="ARBA" id="ARBA00022692"/>
    </source>
</evidence>
<keyword evidence="2" id="KW-1003">Cell membrane</keyword>
<accession>A0A7C9MZJ4</accession>
<dbReference type="RefSeq" id="WP_160763407.1">
    <property type="nucleotide sequence ID" value="NZ_WUPT01000001.1"/>
</dbReference>
<evidence type="ECO:0000256" key="6">
    <source>
        <dbReference type="SAM" id="Phobius"/>
    </source>
</evidence>
<dbReference type="AlphaFoldDB" id="A0A7C9MZJ4"/>
<dbReference type="GO" id="GO:0015920">
    <property type="term" value="P:lipopolysaccharide transport"/>
    <property type="evidence" value="ECO:0007669"/>
    <property type="project" value="TreeGrafter"/>
</dbReference>
<dbReference type="NCBIfam" id="TIGR04407">
    <property type="entry name" value="LptF_YjgP"/>
    <property type="match status" value="1"/>
</dbReference>
<sequence>MIGRFDRYLLAQLLMLFGFFALVLVLVYWVNRAVVLFDQLIANGQSALVFLEFSALTLPNVIRIVLPIAAFAGTLYVTNKLTSESELVVVQATGFSPWRLARPVLFFGVIVFCLASILAHVLVPASLRQLDQRTAEISENLTARLLTEGRFLHPARGITFYIREISPLGELQNVFLSDSRFDGRRVTYTAREALLIRGDTGPSLIMFEGLAQVYQEDGRRLSITRFEDFAYDLSGLVDIGATAQLRPQQLGTAQLLRADATTQALTGASRATLVAEAHERIGNALNGMIAPLIGFATLLLGGFSRFGIWRQIVGAIVLLIGVQMLTRVGQDMVQGSADLWPAAYLGPAFGAVLAIALLFLAARPALLRRPRWRRPIPAGGAQ</sequence>
<reference evidence="7 8" key="2">
    <citation type="submission" date="2020-03" db="EMBL/GenBank/DDBJ databases">
        <title>Kangsaoukella pontilimi gen. nov., sp. nov., a new member of the family Rhodobacteraceae isolated from a tidal mudflat.</title>
        <authorList>
            <person name="Kim I.S."/>
        </authorList>
    </citation>
    <scope>NUCLEOTIDE SEQUENCE [LARGE SCALE GENOMIC DNA]</scope>
    <source>
        <strain evidence="7 8">GH1-50</strain>
    </source>
</reference>
<keyword evidence="3 6" id="KW-0812">Transmembrane</keyword>
<feature type="transmembrane region" description="Helical" evidence="6">
    <location>
        <begin position="9"/>
        <end position="30"/>
    </location>
</feature>
<dbReference type="PANTHER" id="PTHR33529:SF6">
    <property type="entry name" value="YJGP_YJGQ FAMILY PERMEASE"/>
    <property type="match status" value="1"/>
</dbReference>
<dbReference type="PANTHER" id="PTHR33529">
    <property type="entry name" value="SLR0882 PROTEIN-RELATED"/>
    <property type="match status" value="1"/>
</dbReference>
<dbReference type="Pfam" id="PF03739">
    <property type="entry name" value="LptF_LptG"/>
    <property type="match status" value="1"/>
</dbReference>
<comment type="caution">
    <text evidence="7">The sequence shown here is derived from an EMBL/GenBank/DDBJ whole genome shotgun (WGS) entry which is preliminary data.</text>
</comment>
<dbReference type="InterPro" id="IPR005495">
    <property type="entry name" value="LptG/LptF_permease"/>
</dbReference>
<protein>
    <submittedName>
        <fullName evidence="7">LPS export ABC transporter permease LptF</fullName>
    </submittedName>
</protein>
<reference evidence="7 8" key="1">
    <citation type="submission" date="2019-12" db="EMBL/GenBank/DDBJ databases">
        <authorList>
            <person name="Lee S.D."/>
        </authorList>
    </citation>
    <scope>NUCLEOTIDE SEQUENCE [LARGE SCALE GENOMIC DNA]</scope>
    <source>
        <strain evidence="7 8">GH1-50</strain>
    </source>
</reference>
<feature type="transmembrane region" description="Helical" evidence="6">
    <location>
        <begin position="104"/>
        <end position="123"/>
    </location>
</feature>
<dbReference type="Proteomes" id="UP000480350">
    <property type="component" value="Unassembled WGS sequence"/>
</dbReference>
<gene>
    <name evidence="7" type="primary">lptF</name>
    <name evidence="7" type="ORF">GQ651_06735</name>
</gene>
<organism evidence="7 8">
    <name type="scientific">Kangsaoukella pontilimi</name>
    <dbReference type="NCBI Taxonomy" id="2691042"/>
    <lineage>
        <taxon>Bacteria</taxon>
        <taxon>Pseudomonadati</taxon>
        <taxon>Pseudomonadota</taxon>
        <taxon>Alphaproteobacteria</taxon>
        <taxon>Rhodobacterales</taxon>
        <taxon>Paracoccaceae</taxon>
        <taxon>Kangsaoukella</taxon>
    </lineage>
</organism>
<keyword evidence="4 6" id="KW-1133">Transmembrane helix</keyword>
<evidence type="ECO:0000256" key="2">
    <source>
        <dbReference type="ARBA" id="ARBA00022475"/>
    </source>
</evidence>
<evidence type="ECO:0000256" key="4">
    <source>
        <dbReference type="ARBA" id="ARBA00022989"/>
    </source>
</evidence>
<dbReference type="GO" id="GO:0055085">
    <property type="term" value="P:transmembrane transport"/>
    <property type="evidence" value="ECO:0007669"/>
    <property type="project" value="InterPro"/>
</dbReference>
<evidence type="ECO:0000256" key="1">
    <source>
        <dbReference type="ARBA" id="ARBA00004651"/>
    </source>
</evidence>
<evidence type="ECO:0000256" key="5">
    <source>
        <dbReference type="ARBA" id="ARBA00023136"/>
    </source>
</evidence>
<dbReference type="EMBL" id="WUPT01000001">
    <property type="protein sequence ID" value="MXQ07538.1"/>
    <property type="molecule type" value="Genomic_DNA"/>
</dbReference>
<feature type="transmembrane region" description="Helical" evidence="6">
    <location>
        <begin position="308"/>
        <end position="325"/>
    </location>
</feature>
<dbReference type="GO" id="GO:0043190">
    <property type="term" value="C:ATP-binding cassette (ABC) transporter complex"/>
    <property type="evidence" value="ECO:0007669"/>
    <property type="project" value="InterPro"/>
</dbReference>
<evidence type="ECO:0000313" key="8">
    <source>
        <dbReference type="Proteomes" id="UP000480350"/>
    </source>
</evidence>
<evidence type="ECO:0000313" key="7">
    <source>
        <dbReference type="EMBL" id="MXQ07538.1"/>
    </source>
</evidence>
<dbReference type="InterPro" id="IPR030922">
    <property type="entry name" value="LptF"/>
</dbReference>
<keyword evidence="5 6" id="KW-0472">Membrane</keyword>
<proteinExistence type="predicted"/>
<keyword evidence="8" id="KW-1185">Reference proteome</keyword>